<dbReference type="PROSITE" id="PS50126">
    <property type="entry name" value="S1"/>
    <property type="match status" value="1"/>
</dbReference>
<keyword evidence="4 7" id="KW-0378">Hydrolase</keyword>
<dbReference type="EC" id="3.1.13.1" evidence="7"/>
<dbReference type="Proteomes" id="UP000823862">
    <property type="component" value="Unassembled WGS sequence"/>
</dbReference>
<dbReference type="InterPro" id="IPR004476">
    <property type="entry name" value="RNase_II/RNase_R"/>
</dbReference>
<comment type="similarity">
    <text evidence="7">Belongs to the RNR ribonuclease family. RNase R subfamily.</text>
</comment>
<dbReference type="SUPFAM" id="SSF50249">
    <property type="entry name" value="Nucleic acid-binding proteins"/>
    <property type="match status" value="3"/>
</dbReference>
<keyword evidence="5 7" id="KW-0269">Exonuclease</keyword>
<protein>
    <recommendedName>
        <fullName evidence="7">Ribonuclease R</fullName>
        <shortName evidence="7">RNase R</shortName>
        <ecNumber evidence="7">3.1.13.1</ecNumber>
    </recommendedName>
</protein>
<evidence type="ECO:0000256" key="6">
    <source>
        <dbReference type="ARBA" id="ARBA00022884"/>
    </source>
</evidence>
<evidence type="ECO:0000313" key="9">
    <source>
        <dbReference type="EMBL" id="HJA84660.1"/>
    </source>
</evidence>
<name>A0A9D2HTG8_9BACE</name>
<dbReference type="GO" id="GO:0008859">
    <property type="term" value="F:exoribonuclease II activity"/>
    <property type="evidence" value="ECO:0007669"/>
    <property type="project" value="UniProtKB-UniRule"/>
</dbReference>
<dbReference type="InterPro" id="IPR012340">
    <property type="entry name" value="NA-bd_OB-fold"/>
</dbReference>
<keyword evidence="3 7" id="KW-0540">Nuclease</keyword>
<comment type="function">
    <text evidence="7">3'-5' exoribonuclease that releases 5'-nucleoside monophosphates and is involved in maturation of structured RNAs.</text>
</comment>
<dbReference type="PANTHER" id="PTHR23355">
    <property type="entry name" value="RIBONUCLEASE"/>
    <property type="match status" value="1"/>
</dbReference>
<keyword evidence="2 7" id="KW-0963">Cytoplasm</keyword>
<dbReference type="InterPro" id="IPR011805">
    <property type="entry name" value="RNase_R"/>
</dbReference>
<evidence type="ECO:0000256" key="7">
    <source>
        <dbReference type="HAMAP-Rule" id="MF_01895"/>
    </source>
</evidence>
<dbReference type="InterPro" id="IPR003029">
    <property type="entry name" value="S1_domain"/>
</dbReference>
<dbReference type="GO" id="GO:0006402">
    <property type="term" value="P:mRNA catabolic process"/>
    <property type="evidence" value="ECO:0007669"/>
    <property type="project" value="TreeGrafter"/>
</dbReference>
<proteinExistence type="inferred from homology"/>
<dbReference type="InterPro" id="IPR022966">
    <property type="entry name" value="RNase_II/R_CS"/>
</dbReference>
<reference evidence="9" key="1">
    <citation type="journal article" date="2021" name="PeerJ">
        <title>Extensive microbial diversity within the chicken gut microbiome revealed by metagenomics and culture.</title>
        <authorList>
            <person name="Gilroy R."/>
            <person name="Ravi A."/>
            <person name="Getino M."/>
            <person name="Pursley I."/>
            <person name="Horton D.L."/>
            <person name="Alikhan N.F."/>
            <person name="Baker D."/>
            <person name="Gharbi K."/>
            <person name="Hall N."/>
            <person name="Watson M."/>
            <person name="Adriaenssens E.M."/>
            <person name="Foster-Nyarko E."/>
            <person name="Jarju S."/>
            <person name="Secka A."/>
            <person name="Antonio M."/>
            <person name="Oren A."/>
            <person name="Chaudhuri R.R."/>
            <person name="La Ragione R."/>
            <person name="Hildebrand F."/>
            <person name="Pallen M.J."/>
        </authorList>
    </citation>
    <scope>NUCLEOTIDE SEQUENCE</scope>
    <source>
        <strain evidence="9">ChiHjej12B11-9795</strain>
    </source>
</reference>
<evidence type="ECO:0000256" key="2">
    <source>
        <dbReference type="ARBA" id="ARBA00022490"/>
    </source>
</evidence>
<dbReference type="InterPro" id="IPR050180">
    <property type="entry name" value="RNR_Ribonuclease"/>
</dbReference>
<dbReference type="InterPro" id="IPR001900">
    <property type="entry name" value="RNase_II/R"/>
</dbReference>
<dbReference type="CDD" id="cd04471">
    <property type="entry name" value="S1_RNase_R"/>
    <property type="match status" value="1"/>
</dbReference>
<dbReference type="Pfam" id="PF00773">
    <property type="entry name" value="RNB"/>
    <property type="match status" value="1"/>
</dbReference>
<feature type="domain" description="S1 motif" evidence="8">
    <location>
        <begin position="636"/>
        <end position="717"/>
    </location>
</feature>
<evidence type="ECO:0000259" key="8">
    <source>
        <dbReference type="PROSITE" id="PS50126"/>
    </source>
</evidence>
<comment type="subcellular location">
    <subcellularLocation>
        <location evidence="7">Cytoplasm</location>
    </subcellularLocation>
</comment>
<evidence type="ECO:0000256" key="5">
    <source>
        <dbReference type="ARBA" id="ARBA00022839"/>
    </source>
</evidence>
<dbReference type="Pfam" id="PF00575">
    <property type="entry name" value="S1"/>
    <property type="match status" value="1"/>
</dbReference>
<dbReference type="PANTHER" id="PTHR23355:SF9">
    <property type="entry name" value="DIS3-LIKE EXONUCLEASE 2"/>
    <property type="match status" value="1"/>
</dbReference>
<evidence type="ECO:0000313" key="10">
    <source>
        <dbReference type="Proteomes" id="UP000823862"/>
    </source>
</evidence>
<dbReference type="GO" id="GO:0003723">
    <property type="term" value="F:RNA binding"/>
    <property type="evidence" value="ECO:0007669"/>
    <property type="project" value="UniProtKB-UniRule"/>
</dbReference>
<dbReference type="NCBIfam" id="TIGR00358">
    <property type="entry name" value="3_prime_RNase"/>
    <property type="match status" value="1"/>
</dbReference>
<dbReference type="GO" id="GO:0005829">
    <property type="term" value="C:cytosol"/>
    <property type="evidence" value="ECO:0007669"/>
    <property type="project" value="TreeGrafter"/>
</dbReference>
<dbReference type="EMBL" id="DWZI01000002">
    <property type="protein sequence ID" value="HJA84660.1"/>
    <property type="molecule type" value="Genomic_DNA"/>
</dbReference>
<comment type="catalytic activity">
    <reaction evidence="1 7">
        <text>Exonucleolytic cleavage in the 3'- to 5'-direction to yield nucleoside 5'-phosphates.</text>
        <dbReference type="EC" id="3.1.13.1"/>
    </reaction>
</comment>
<evidence type="ECO:0000256" key="4">
    <source>
        <dbReference type="ARBA" id="ARBA00022801"/>
    </source>
</evidence>
<dbReference type="FunFam" id="2.40.50.140:FF:000227">
    <property type="entry name" value="Ribonuclease R"/>
    <property type="match status" value="1"/>
</dbReference>
<dbReference type="Pfam" id="PF17876">
    <property type="entry name" value="CSD2"/>
    <property type="match status" value="1"/>
</dbReference>
<sequence>MGKKKEKREKKAGKRMNKKQLTDLLMDFFQAKGNENVTLKKIFEQLHLTTHPLKMLCMDILADLKEEDYINETERHVYHLHQRGVEMTGRFVRKSNGKNSFIPDDGGDPIFIAERNSAHAMNNDRVRIAYFARRRGRAAEGEVLEILERANDTFVGTLEVTKGYAFLLTENRTLANDIFIPKDKLKGGKTGDKAVVKIIEWPDKAKNPIGQVMDILGRAGENNTEMHAILAEFGLPYSYPKNVEAAADKIPDEIPAEEIARREDFRAVTTFTIDPKDAKDFDDALSIRSLGNGLWEVGVHIADVTYYVKEGTVIDKEAERRATSVYLVDRTIPMLPERLCNLLCSLRPDEEKLAYSVIFTLNDKAEVRASRIVHTIIKSDRRFTYEEAQQVIETGEGDYKFELLELDRLAKQLREKRFANGALEFERIEVKFEIDEKGKPLRVYFKESKDANKLVEEFMLLANRTVAETIGKVPKGKKAKIFPYRIHELPDPSKLDNLAQFIGRFGYKLRTAGSQTDLSKSINRLLKDVKGKKEENLIETVSIRAMQKARYSVHNIGHYGLGFDYYTHFTSPIRRYPDMMVHRLLTKYLDEHGRTVSEKKYEALCEHSSDMEQLAANAERASVKYKQVEFMQEHVGQTYDGVISGVTEWGLYVELNENKCEGMIPIRDLDDDYYEYDEKNYCLRGRRKKHVYSLGDALTVQVARANLEKKQLDFALVD</sequence>
<dbReference type="NCBIfam" id="TIGR02063">
    <property type="entry name" value="RNase_R"/>
    <property type="match status" value="1"/>
</dbReference>
<dbReference type="SMART" id="SM00955">
    <property type="entry name" value="RNB"/>
    <property type="match status" value="1"/>
</dbReference>
<reference evidence="9" key="2">
    <citation type="submission" date="2021-04" db="EMBL/GenBank/DDBJ databases">
        <authorList>
            <person name="Gilroy R."/>
        </authorList>
    </citation>
    <scope>NUCLEOTIDE SEQUENCE</scope>
    <source>
        <strain evidence="9">ChiHjej12B11-9795</strain>
    </source>
</reference>
<dbReference type="HAMAP" id="MF_01895">
    <property type="entry name" value="RNase_R"/>
    <property type="match status" value="1"/>
</dbReference>
<dbReference type="PROSITE" id="PS01175">
    <property type="entry name" value="RIBONUCLEASE_II"/>
    <property type="match status" value="1"/>
</dbReference>
<accession>A0A9D2HTG8</accession>
<dbReference type="InterPro" id="IPR040476">
    <property type="entry name" value="CSD2"/>
</dbReference>
<keyword evidence="6 7" id="KW-0694">RNA-binding</keyword>
<dbReference type="AlphaFoldDB" id="A0A9D2HTG8"/>
<evidence type="ECO:0000256" key="3">
    <source>
        <dbReference type="ARBA" id="ARBA00022722"/>
    </source>
</evidence>
<organism evidence="9 10">
    <name type="scientific">Candidatus Bacteroides avicola</name>
    <dbReference type="NCBI Taxonomy" id="2838468"/>
    <lineage>
        <taxon>Bacteria</taxon>
        <taxon>Pseudomonadati</taxon>
        <taxon>Bacteroidota</taxon>
        <taxon>Bacteroidia</taxon>
        <taxon>Bacteroidales</taxon>
        <taxon>Bacteroidaceae</taxon>
        <taxon>Bacteroides</taxon>
    </lineage>
</organism>
<dbReference type="Gene3D" id="2.40.50.140">
    <property type="entry name" value="Nucleic acid-binding proteins"/>
    <property type="match status" value="3"/>
</dbReference>
<comment type="caution">
    <text evidence="9">The sequence shown here is derived from an EMBL/GenBank/DDBJ whole genome shotgun (WGS) entry which is preliminary data.</text>
</comment>
<evidence type="ECO:0000256" key="1">
    <source>
        <dbReference type="ARBA" id="ARBA00001849"/>
    </source>
</evidence>
<gene>
    <name evidence="7 9" type="primary">rnr</name>
    <name evidence="9" type="ORF">H9950_00410</name>
</gene>
<dbReference type="SMART" id="SM00316">
    <property type="entry name" value="S1"/>
    <property type="match status" value="1"/>
</dbReference>